<gene>
    <name evidence="2" type="ORF">Trco_000765</name>
</gene>
<name>A0A9P8QQX9_9HYPO</name>
<comment type="caution">
    <text evidence="2">The sequence shown here is derived from an EMBL/GenBank/DDBJ whole genome shotgun (WGS) entry which is preliminary data.</text>
</comment>
<organism evidence="2 3">
    <name type="scientific">Trichoderma cornu-damae</name>
    <dbReference type="NCBI Taxonomy" id="654480"/>
    <lineage>
        <taxon>Eukaryota</taxon>
        <taxon>Fungi</taxon>
        <taxon>Dikarya</taxon>
        <taxon>Ascomycota</taxon>
        <taxon>Pezizomycotina</taxon>
        <taxon>Sordariomycetes</taxon>
        <taxon>Hypocreomycetidae</taxon>
        <taxon>Hypocreales</taxon>
        <taxon>Hypocreaceae</taxon>
        <taxon>Trichoderma</taxon>
    </lineage>
</organism>
<evidence type="ECO:0000313" key="2">
    <source>
        <dbReference type="EMBL" id="KAH6610745.1"/>
    </source>
</evidence>
<evidence type="ECO:0000256" key="1">
    <source>
        <dbReference type="SAM" id="MobiDB-lite"/>
    </source>
</evidence>
<reference evidence="2" key="1">
    <citation type="submission" date="2021-08" db="EMBL/GenBank/DDBJ databases">
        <title>Chromosome-Level Trichoderma cornu-damae using Hi-C Data.</title>
        <authorList>
            <person name="Kim C.S."/>
        </authorList>
    </citation>
    <scope>NUCLEOTIDE SEQUENCE</scope>
    <source>
        <strain evidence="2">KA19-0412C</strain>
    </source>
</reference>
<dbReference type="Proteomes" id="UP000827724">
    <property type="component" value="Unassembled WGS sequence"/>
</dbReference>
<feature type="compositionally biased region" description="Low complexity" evidence="1">
    <location>
        <begin position="16"/>
        <end position="34"/>
    </location>
</feature>
<evidence type="ECO:0000313" key="3">
    <source>
        <dbReference type="Proteomes" id="UP000827724"/>
    </source>
</evidence>
<sequence length="164" mass="18256">MVLLRGNEVSEREQTAPSRAAQRPPSSSNLSRPNKGQKGSPTSLEAQAGLGTPIIRAPTKRARLGCGEATPGTLQPCYDRDSQQRQAWWCRRTKSRQWTANFPTRQHQRCHRGWFATVENPCFGSRVCQTRNLMARSQVGAVLATKFPHSGLASSHLTRLFLQS</sequence>
<dbReference type="EMBL" id="JAIWOZ010000001">
    <property type="protein sequence ID" value="KAH6610745.1"/>
    <property type="molecule type" value="Genomic_DNA"/>
</dbReference>
<keyword evidence="3" id="KW-1185">Reference proteome</keyword>
<feature type="region of interest" description="Disordered" evidence="1">
    <location>
        <begin position="1"/>
        <end position="78"/>
    </location>
</feature>
<accession>A0A9P8QQX9</accession>
<protein>
    <submittedName>
        <fullName evidence="2">Uncharacterized protein</fullName>
    </submittedName>
</protein>
<dbReference type="AlphaFoldDB" id="A0A9P8QQX9"/>
<proteinExistence type="predicted"/>